<keyword evidence="2" id="KW-1185">Reference proteome</keyword>
<name>A0A1N6ZIE0_9ACTN</name>
<organism evidence="1 2">
    <name type="scientific">Microbispora rosea</name>
    <dbReference type="NCBI Taxonomy" id="58117"/>
    <lineage>
        <taxon>Bacteria</taxon>
        <taxon>Bacillati</taxon>
        <taxon>Actinomycetota</taxon>
        <taxon>Actinomycetes</taxon>
        <taxon>Streptosporangiales</taxon>
        <taxon>Streptosporangiaceae</taxon>
        <taxon>Microbispora</taxon>
    </lineage>
</organism>
<dbReference type="AlphaFoldDB" id="A0A1N6ZIE0"/>
<sequence>MASKLRDFCSMGKKFCNDLFDFVFEEDKVGLLGDRLIERVSS</sequence>
<dbReference type="EMBL" id="FTNI01000007">
    <property type="protein sequence ID" value="SIR26603.1"/>
    <property type="molecule type" value="Genomic_DNA"/>
</dbReference>
<evidence type="ECO:0000313" key="2">
    <source>
        <dbReference type="Proteomes" id="UP000186096"/>
    </source>
</evidence>
<evidence type="ECO:0000313" key="1">
    <source>
        <dbReference type="EMBL" id="SIR26603.1"/>
    </source>
</evidence>
<protein>
    <submittedName>
        <fullName evidence="1">Uncharacterized protein</fullName>
    </submittedName>
</protein>
<dbReference type="STRING" id="58117.SAMN05421833_107155"/>
<reference evidence="2" key="1">
    <citation type="submission" date="2017-01" db="EMBL/GenBank/DDBJ databases">
        <authorList>
            <person name="Varghese N."/>
            <person name="Submissions S."/>
        </authorList>
    </citation>
    <scope>NUCLEOTIDE SEQUENCE [LARGE SCALE GENOMIC DNA]</scope>
    <source>
        <strain evidence="2">ATCC 12950</strain>
    </source>
</reference>
<dbReference type="Proteomes" id="UP000186096">
    <property type="component" value="Unassembled WGS sequence"/>
</dbReference>
<accession>A0A1N6ZIE0</accession>
<gene>
    <name evidence="1" type="ORF">SAMN05421833_107155</name>
</gene>
<proteinExistence type="predicted"/>